<evidence type="ECO:0000313" key="3">
    <source>
        <dbReference type="Proteomes" id="UP000828390"/>
    </source>
</evidence>
<evidence type="ECO:0000256" key="1">
    <source>
        <dbReference type="SAM" id="MobiDB-lite"/>
    </source>
</evidence>
<proteinExistence type="predicted"/>
<comment type="caution">
    <text evidence="2">The sequence shown here is derived from an EMBL/GenBank/DDBJ whole genome shotgun (WGS) entry which is preliminary data.</text>
</comment>
<feature type="region of interest" description="Disordered" evidence="1">
    <location>
        <begin position="63"/>
        <end position="90"/>
    </location>
</feature>
<keyword evidence="3" id="KW-1185">Reference proteome</keyword>
<gene>
    <name evidence="2" type="ORF">DPMN_087695</name>
</gene>
<feature type="compositionally biased region" description="Low complexity" evidence="1">
    <location>
        <begin position="63"/>
        <end position="76"/>
    </location>
</feature>
<organism evidence="2 3">
    <name type="scientific">Dreissena polymorpha</name>
    <name type="common">Zebra mussel</name>
    <name type="synonym">Mytilus polymorpha</name>
    <dbReference type="NCBI Taxonomy" id="45954"/>
    <lineage>
        <taxon>Eukaryota</taxon>
        <taxon>Metazoa</taxon>
        <taxon>Spiralia</taxon>
        <taxon>Lophotrochozoa</taxon>
        <taxon>Mollusca</taxon>
        <taxon>Bivalvia</taxon>
        <taxon>Autobranchia</taxon>
        <taxon>Heteroconchia</taxon>
        <taxon>Euheterodonta</taxon>
        <taxon>Imparidentia</taxon>
        <taxon>Neoheterodontei</taxon>
        <taxon>Myida</taxon>
        <taxon>Dreissenoidea</taxon>
        <taxon>Dreissenidae</taxon>
        <taxon>Dreissena</taxon>
    </lineage>
</organism>
<name>A0A9D4QX55_DREPO</name>
<dbReference type="AlphaFoldDB" id="A0A9D4QX55"/>
<reference evidence="2" key="1">
    <citation type="journal article" date="2019" name="bioRxiv">
        <title>The Genome of the Zebra Mussel, Dreissena polymorpha: A Resource for Invasive Species Research.</title>
        <authorList>
            <person name="McCartney M.A."/>
            <person name="Auch B."/>
            <person name="Kono T."/>
            <person name="Mallez S."/>
            <person name="Zhang Y."/>
            <person name="Obille A."/>
            <person name="Becker A."/>
            <person name="Abrahante J.E."/>
            <person name="Garbe J."/>
            <person name="Badalamenti J.P."/>
            <person name="Herman A."/>
            <person name="Mangelson H."/>
            <person name="Liachko I."/>
            <person name="Sullivan S."/>
            <person name="Sone E.D."/>
            <person name="Koren S."/>
            <person name="Silverstein K.A.T."/>
            <person name="Beckman K.B."/>
            <person name="Gohl D.M."/>
        </authorList>
    </citation>
    <scope>NUCLEOTIDE SEQUENCE</scope>
    <source>
        <strain evidence="2">Duluth1</strain>
        <tissue evidence="2">Whole animal</tissue>
    </source>
</reference>
<evidence type="ECO:0000313" key="2">
    <source>
        <dbReference type="EMBL" id="KAH3845415.1"/>
    </source>
</evidence>
<dbReference type="EMBL" id="JAIWYP010000003">
    <property type="protein sequence ID" value="KAH3845415.1"/>
    <property type="molecule type" value="Genomic_DNA"/>
</dbReference>
<accession>A0A9D4QX55</accession>
<dbReference type="Proteomes" id="UP000828390">
    <property type="component" value="Unassembled WGS sequence"/>
</dbReference>
<reference evidence="2" key="2">
    <citation type="submission" date="2020-11" db="EMBL/GenBank/DDBJ databases">
        <authorList>
            <person name="McCartney M.A."/>
            <person name="Auch B."/>
            <person name="Kono T."/>
            <person name="Mallez S."/>
            <person name="Becker A."/>
            <person name="Gohl D.M."/>
            <person name="Silverstein K.A.T."/>
            <person name="Koren S."/>
            <person name="Bechman K.B."/>
            <person name="Herman A."/>
            <person name="Abrahante J.E."/>
            <person name="Garbe J."/>
        </authorList>
    </citation>
    <scope>NUCLEOTIDE SEQUENCE</scope>
    <source>
        <strain evidence="2">Duluth1</strain>
        <tissue evidence="2">Whole animal</tissue>
    </source>
</reference>
<protein>
    <submittedName>
        <fullName evidence="2">Uncharacterized protein</fullName>
    </submittedName>
</protein>
<sequence length="138" mass="14744">MYTCIWEKKRCVSLATCLVSRAIADRRGPVFESRDIGRLYSASQASAIPAGATSLRNHLAKARSSAAEAARSGPAAYTPGHGGETTGLHSAVRTGQNWSFTRRSVGHDFRAFDTKSLDVSYLLGAVFQPKPGGDQSNV</sequence>